<comment type="caution">
    <text evidence="1">The sequence shown here is derived from an EMBL/GenBank/DDBJ whole genome shotgun (WGS) entry which is preliminary data.</text>
</comment>
<reference evidence="1 2" key="1">
    <citation type="submission" date="2019-08" db="EMBL/GenBank/DDBJ databases">
        <title>In-depth cultivation of the pig gut microbiome towards novel bacterial diversity and tailored functional studies.</title>
        <authorList>
            <person name="Wylensek D."/>
            <person name="Hitch T.C.A."/>
            <person name="Clavel T."/>
        </authorList>
    </citation>
    <scope>NUCLEOTIDE SEQUENCE [LARGE SCALE GENOMIC DNA]</scope>
    <source>
        <strain evidence="1 2">WCA-MUC-591-APC-3H</strain>
    </source>
</reference>
<gene>
    <name evidence="1" type="ORF">FYJ64_10755</name>
</gene>
<accession>A0A6L5Y9Y5</accession>
<sequence>MDEKMTVKEILESYDEITVDQQIIDGVLFFTMFKKQFLFLAPSEDDPASKATIYLYNDELLDHPHIMLRDTSFSDIERFPKGTYRWICLYEQDS</sequence>
<dbReference type="AlphaFoldDB" id="A0A6L5Y9Y5"/>
<dbReference type="GeneID" id="303115802"/>
<evidence type="ECO:0000313" key="2">
    <source>
        <dbReference type="Proteomes" id="UP000474676"/>
    </source>
</evidence>
<evidence type="ECO:0000313" key="1">
    <source>
        <dbReference type="EMBL" id="MST52772.1"/>
    </source>
</evidence>
<protein>
    <submittedName>
        <fullName evidence="1">Uncharacterized protein</fullName>
    </submittedName>
</protein>
<proteinExistence type="predicted"/>
<dbReference type="Proteomes" id="UP000474676">
    <property type="component" value="Unassembled WGS sequence"/>
</dbReference>
<dbReference type="EMBL" id="VUMZ01000015">
    <property type="protein sequence ID" value="MST52772.1"/>
    <property type="molecule type" value="Genomic_DNA"/>
</dbReference>
<name>A0A6L5Y9Y5_9FIRM</name>
<keyword evidence="2" id="KW-1185">Reference proteome</keyword>
<organism evidence="1 2">
    <name type="scientific">Hornefia butyriciproducens</name>
    <dbReference type="NCBI Taxonomy" id="2652293"/>
    <lineage>
        <taxon>Bacteria</taxon>
        <taxon>Bacillati</taxon>
        <taxon>Bacillota</taxon>
        <taxon>Clostridia</taxon>
        <taxon>Peptostreptococcales</taxon>
        <taxon>Anaerovoracaceae</taxon>
        <taxon>Hornefia</taxon>
    </lineage>
</organism>
<dbReference type="RefSeq" id="WP_154575151.1">
    <property type="nucleotide sequence ID" value="NZ_VUMZ01000015.1"/>
</dbReference>